<gene>
    <name evidence="3" type="ORF">G3M48_000220</name>
</gene>
<dbReference type="Proteomes" id="UP001397290">
    <property type="component" value="Unassembled WGS sequence"/>
</dbReference>
<evidence type="ECO:0000313" key="4">
    <source>
        <dbReference type="Proteomes" id="UP001397290"/>
    </source>
</evidence>
<evidence type="ECO:0000256" key="1">
    <source>
        <dbReference type="SAM" id="Coils"/>
    </source>
</evidence>
<evidence type="ECO:0000256" key="2">
    <source>
        <dbReference type="SAM" id="MobiDB-lite"/>
    </source>
</evidence>
<keyword evidence="4" id="KW-1185">Reference proteome</keyword>
<protein>
    <recommendedName>
        <fullName evidence="5">Type I restriction enzyme R protein N-terminal domain-containing protein</fullName>
    </recommendedName>
</protein>
<dbReference type="EMBL" id="JAAHCF010000103">
    <property type="protein sequence ID" value="KAK8148180.1"/>
    <property type="molecule type" value="Genomic_DNA"/>
</dbReference>
<accession>A0AAW0S1Q3</accession>
<comment type="caution">
    <text evidence="3">The sequence shown here is derived from an EMBL/GenBank/DDBJ whole genome shotgun (WGS) entry which is preliminary data.</text>
</comment>
<evidence type="ECO:0000313" key="3">
    <source>
        <dbReference type="EMBL" id="KAK8148180.1"/>
    </source>
</evidence>
<proteinExistence type="predicted"/>
<sequence length="280" mass="31922">MSFHYILHNDQMNDLYWAAKGYEPWSIRFWNPLFNQDFLFAEKWIVAPEQLVQLDSRRGRGRVDTVVEHFYPVRKTHAIMMIHEAKREKENAKDLERQVQEYGEAILTGRMLGQLYVITTIGTTFRTWHMKHSDKSLDPLFGGQGGTSKEYIDASTQEGGIRYQEFVMAVKAAAHSPQAPTLPSTAGPAHPPGPPSSSDDSMDTTGGPAETSPAPPEQYTFGTGTWGKGSKNMYFEWYQDDGTKQNLKTLASNWTLDENNGHLVWYSKTWKRWFACSKPF</sequence>
<dbReference type="AlphaFoldDB" id="A0AAW0S1Q3"/>
<reference evidence="3 4" key="1">
    <citation type="submission" date="2020-02" db="EMBL/GenBank/DDBJ databases">
        <title>Comparative genomics of the hypocrealean fungal genus Beauvera.</title>
        <authorList>
            <person name="Showalter D.N."/>
            <person name="Bushley K.E."/>
            <person name="Rehner S.A."/>
        </authorList>
    </citation>
    <scope>NUCLEOTIDE SEQUENCE [LARGE SCALE GENOMIC DNA]</scope>
    <source>
        <strain evidence="3 4">ARSEF4384</strain>
    </source>
</reference>
<evidence type="ECO:0008006" key="5">
    <source>
        <dbReference type="Google" id="ProtNLM"/>
    </source>
</evidence>
<name>A0AAW0S1Q3_9HYPO</name>
<organism evidence="3 4">
    <name type="scientific">Beauveria asiatica</name>
    <dbReference type="NCBI Taxonomy" id="1069075"/>
    <lineage>
        <taxon>Eukaryota</taxon>
        <taxon>Fungi</taxon>
        <taxon>Dikarya</taxon>
        <taxon>Ascomycota</taxon>
        <taxon>Pezizomycotina</taxon>
        <taxon>Sordariomycetes</taxon>
        <taxon>Hypocreomycetidae</taxon>
        <taxon>Hypocreales</taxon>
        <taxon>Cordycipitaceae</taxon>
        <taxon>Beauveria</taxon>
    </lineage>
</organism>
<feature type="compositionally biased region" description="Low complexity" evidence="2">
    <location>
        <begin position="196"/>
        <end position="208"/>
    </location>
</feature>
<keyword evidence="1" id="KW-0175">Coiled coil</keyword>
<feature type="coiled-coil region" evidence="1">
    <location>
        <begin position="78"/>
        <end position="105"/>
    </location>
</feature>
<feature type="region of interest" description="Disordered" evidence="2">
    <location>
        <begin position="174"/>
        <end position="223"/>
    </location>
</feature>